<dbReference type="EMBL" id="JABELX010000010">
    <property type="protein sequence ID" value="NNH73555.1"/>
    <property type="molecule type" value="Genomic_DNA"/>
</dbReference>
<keyword evidence="1" id="KW-1133">Transmembrane helix</keyword>
<feature type="transmembrane region" description="Helical" evidence="1">
    <location>
        <begin position="20"/>
        <end position="44"/>
    </location>
</feature>
<keyword evidence="1" id="KW-0472">Membrane</keyword>
<dbReference type="GO" id="GO:0051701">
    <property type="term" value="P:biological process involved in interaction with host"/>
    <property type="evidence" value="ECO:0007669"/>
    <property type="project" value="TreeGrafter"/>
</dbReference>
<dbReference type="InterPro" id="IPR005693">
    <property type="entry name" value="Mce"/>
</dbReference>
<dbReference type="InterPro" id="IPR024516">
    <property type="entry name" value="Mce_C"/>
</dbReference>
<dbReference type="Proteomes" id="UP000586827">
    <property type="component" value="Unassembled WGS sequence"/>
</dbReference>
<dbReference type="PANTHER" id="PTHR33371">
    <property type="entry name" value="INTERMEMBRANE PHOSPHOLIPID TRANSPORT SYSTEM BINDING PROTEIN MLAD-RELATED"/>
    <property type="match status" value="1"/>
</dbReference>
<name>A0A849CBA9_9NOCA</name>
<gene>
    <name evidence="4" type="ORF">HLB23_27485</name>
</gene>
<dbReference type="PANTHER" id="PTHR33371:SF19">
    <property type="entry name" value="MCE-FAMILY PROTEIN MCE4A"/>
    <property type="match status" value="1"/>
</dbReference>
<dbReference type="Pfam" id="PF11887">
    <property type="entry name" value="Mce4_CUP1"/>
    <property type="match status" value="1"/>
</dbReference>
<dbReference type="GO" id="GO:0005576">
    <property type="term" value="C:extracellular region"/>
    <property type="evidence" value="ECO:0007669"/>
    <property type="project" value="TreeGrafter"/>
</dbReference>
<dbReference type="NCBIfam" id="TIGR00996">
    <property type="entry name" value="Mtu_fam_mce"/>
    <property type="match status" value="1"/>
</dbReference>
<dbReference type="InterPro" id="IPR003399">
    <property type="entry name" value="Mce/MlaD"/>
</dbReference>
<dbReference type="Pfam" id="PF02470">
    <property type="entry name" value="MlaD"/>
    <property type="match status" value="1"/>
</dbReference>
<feature type="domain" description="Mammalian cell entry C-terminal" evidence="3">
    <location>
        <begin position="133"/>
        <end position="350"/>
    </location>
</feature>
<evidence type="ECO:0000313" key="5">
    <source>
        <dbReference type="Proteomes" id="UP000586827"/>
    </source>
</evidence>
<evidence type="ECO:0000256" key="1">
    <source>
        <dbReference type="SAM" id="Phobius"/>
    </source>
</evidence>
<feature type="domain" description="Mce/MlaD" evidence="2">
    <location>
        <begin position="50"/>
        <end position="126"/>
    </location>
</feature>
<protein>
    <submittedName>
        <fullName evidence="4">MCE family protein</fullName>
    </submittedName>
</protein>
<evidence type="ECO:0000259" key="3">
    <source>
        <dbReference type="Pfam" id="PF11887"/>
    </source>
</evidence>
<keyword evidence="1" id="KW-0812">Transmembrane</keyword>
<proteinExistence type="predicted"/>
<dbReference type="InterPro" id="IPR052336">
    <property type="entry name" value="MlaD_Phospholipid_Transporter"/>
</dbReference>
<comment type="caution">
    <text evidence="4">The sequence shown here is derived from an EMBL/GenBank/DDBJ whole genome shotgun (WGS) entry which is preliminary data.</text>
</comment>
<accession>A0A849CBA9</accession>
<dbReference type="AlphaFoldDB" id="A0A849CBA9"/>
<keyword evidence="5" id="KW-1185">Reference proteome</keyword>
<reference evidence="4 5" key="1">
    <citation type="submission" date="2020-05" db="EMBL/GenBank/DDBJ databases">
        <title>MicrobeNet Type strains.</title>
        <authorList>
            <person name="Nicholson A.C."/>
        </authorList>
    </citation>
    <scope>NUCLEOTIDE SEQUENCE [LARGE SCALE GENOMIC DNA]</scope>
    <source>
        <strain evidence="4 5">JCM 3224</strain>
    </source>
</reference>
<evidence type="ECO:0000313" key="4">
    <source>
        <dbReference type="EMBL" id="NNH73555.1"/>
    </source>
</evidence>
<evidence type="ECO:0000259" key="2">
    <source>
        <dbReference type="Pfam" id="PF02470"/>
    </source>
</evidence>
<sequence length="403" mass="42743">MGYGGIQKPRPKQTLEQPWVIRLAGLGMVLGLVAIVTLCLVTFAGGFENTVKVTVDAPRAGLVLDPDAKVKIRGVEIGKVSGIQNTADGARLELALYPDQLKLVPANALVDIRSTTVFGAKYINFVAPQNPSADSLKAGAVVQASSVTVEFNTLFQHLNDVLAKVEPEKLNATLQAVGSALEGRGEKINQLLVDSDAFLIDINPSLPTLQEDLQKTTQVTGLYADTVPDLLRTTDNLVVTGGTLVDQAGNVDAVLANLIGLADTATPILNETESPLVEALRLLRPTTDTLYEYRSAVGCVINGLGPLMPVYGQIFGGRYPAVSMNASIMPAGEPYKYPQDLPKVNATGGPRCEGIADFEPGDKANYLVTDTSEGHVWQPATQPRINNGGTVFQLLFAGLPGVE</sequence>
<organism evidence="4 5">
    <name type="scientific">Nocardia uniformis</name>
    <dbReference type="NCBI Taxonomy" id="53432"/>
    <lineage>
        <taxon>Bacteria</taxon>
        <taxon>Bacillati</taxon>
        <taxon>Actinomycetota</taxon>
        <taxon>Actinomycetes</taxon>
        <taxon>Mycobacteriales</taxon>
        <taxon>Nocardiaceae</taxon>
        <taxon>Nocardia</taxon>
    </lineage>
</organism>